<feature type="transmembrane region" description="Helical" evidence="1">
    <location>
        <begin position="517"/>
        <end position="536"/>
    </location>
</feature>
<evidence type="ECO:0000313" key="2">
    <source>
        <dbReference type="EMBL" id="PWV04073.1"/>
    </source>
</evidence>
<name>A0A2V2W8N3_TRYCR</name>
<dbReference type="VEuPathDB" id="TriTrypDB:TcG_10591"/>
<dbReference type="VEuPathDB" id="TriTrypDB:TcCLB.509611.189"/>
<keyword evidence="1" id="KW-0812">Transmembrane</keyword>
<dbReference type="VEuPathDB" id="TriTrypDB:TcCL_NonESM11624"/>
<keyword evidence="1" id="KW-1133">Transmembrane helix</keyword>
<dbReference type="EMBL" id="PRFC01000162">
    <property type="protein sequence ID" value="PWV04073.1"/>
    <property type="molecule type" value="Genomic_DNA"/>
</dbReference>
<dbReference type="AlphaFoldDB" id="A0A2V2W8N3"/>
<dbReference type="VEuPathDB" id="TriTrypDB:C4B63_78g48"/>
<dbReference type="VEuPathDB" id="TriTrypDB:ECC02_009803"/>
<reference evidence="2 3" key="1">
    <citation type="journal article" date="2018" name="Microb. Genom.">
        <title>Expanding an expanded genome: long-read sequencing of Trypanosoma cruzi.</title>
        <authorList>
            <person name="Berna L."/>
            <person name="Rodriguez M."/>
            <person name="Chiribao M.L."/>
            <person name="Parodi-Talice A."/>
            <person name="Pita S."/>
            <person name="Rijo G."/>
            <person name="Alvarez-Valin F."/>
            <person name="Robello C."/>
        </authorList>
    </citation>
    <scope>NUCLEOTIDE SEQUENCE [LARGE SCALE GENOMIC DNA]</scope>
    <source>
        <strain evidence="2 3">TCC</strain>
    </source>
</reference>
<gene>
    <name evidence="2" type="ORF">C3747_162g32</name>
</gene>
<accession>A0A2V2W8N3</accession>
<sequence>MYASSCAVKFGGGEALMCRVNMPSINGGAGAPLLNFGELLPELREASPLTLINVCEKLLANISMPHLEAEVFHHRFISIGLCATVSSFTATLPIAVEDFWDDAVHAVKRSPAECTAPSIKLNVGDMIRLEVEGVKYAQQSAPFPEELSGVFSDCDMDSDTSVVACEKYTHAVVKNWNVHLKGVSEEDAVKELLGSWMELRHMMNSIQRRNVVNCTLLRGGHYNLDRTGPWFFDSPGEMVLVEDCTFLSCTSGMHMVVCSGTHVCFRRCHFSSFFQHAITVEDECASFVCDNCIGEDFGGESNATGAQAEVEKKTVQKFLFFFHRGAVCLTLRDECRLTLNLSTVDLRFFTCFKKTVSHLRLQRGRLEFMEKGALHGLVSRMDLDLDWTLRHRDDYAKLSSSLRVGSVSIPVLLFGTMRCLRGVWNAEVPFSEASVREYPSPVKTRGFSVARWKALVRVSIIPVELCPPSCGAPLISFILDSTSVVSRRETTGEAFLEARSGIQQLSLSGNFLRNRMFHFYGICSLCWWLLAWRIFLVRHVTCLSPHVSFLSPASKSSAFCPS</sequence>
<evidence type="ECO:0000256" key="1">
    <source>
        <dbReference type="SAM" id="Phobius"/>
    </source>
</evidence>
<proteinExistence type="predicted"/>
<dbReference type="VEuPathDB" id="TriTrypDB:TcCLB.425311.9"/>
<comment type="caution">
    <text evidence="2">The sequence shown here is derived from an EMBL/GenBank/DDBJ whole genome shotgun (WGS) entry which is preliminary data.</text>
</comment>
<dbReference type="VEuPathDB" id="TriTrypDB:C3747_162g32"/>
<dbReference type="Proteomes" id="UP000246078">
    <property type="component" value="Unassembled WGS sequence"/>
</dbReference>
<dbReference type="VEuPathDB" id="TriTrypDB:TCSYLVIO_009684"/>
<keyword evidence="1" id="KW-0472">Membrane</keyword>
<organism evidence="2 3">
    <name type="scientific">Trypanosoma cruzi</name>
    <dbReference type="NCBI Taxonomy" id="5693"/>
    <lineage>
        <taxon>Eukaryota</taxon>
        <taxon>Discoba</taxon>
        <taxon>Euglenozoa</taxon>
        <taxon>Kinetoplastea</taxon>
        <taxon>Metakinetoplastina</taxon>
        <taxon>Trypanosomatida</taxon>
        <taxon>Trypanosomatidae</taxon>
        <taxon>Trypanosoma</taxon>
        <taxon>Schizotrypanum</taxon>
    </lineage>
</organism>
<protein>
    <submittedName>
        <fullName evidence="2">Uncharacterized protein</fullName>
    </submittedName>
</protein>
<dbReference type="VEuPathDB" id="TriTrypDB:TcBrA4_0042800"/>
<dbReference type="VEuPathDB" id="TriTrypDB:Tc_MARK_8184"/>
<evidence type="ECO:0000313" key="3">
    <source>
        <dbReference type="Proteomes" id="UP000246078"/>
    </source>
</evidence>